<comment type="caution">
    <text evidence="1">The sequence shown here is derived from an EMBL/GenBank/DDBJ whole genome shotgun (WGS) entry which is preliminary data.</text>
</comment>
<sequence>MARRTRIIEGTGNCTSCDTKSIRARHKRCPPCNNPRELTGQESEFDFGGVDAASGTSRARLTVTNLGTGEKVVPR</sequence>
<gene>
    <name evidence="1" type="ORF">MVI01_59000</name>
    <name evidence="2" type="ORF">SAMN04488504_11035</name>
</gene>
<reference evidence="1 4" key="2">
    <citation type="submission" date="2019-07" db="EMBL/GenBank/DDBJ databases">
        <title>Whole genome shotgun sequence of Myxococcus virescens NBRC 100334.</title>
        <authorList>
            <person name="Hosoyama A."/>
            <person name="Uohara A."/>
            <person name="Ohji S."/>
            <person name="Ichikawa N."/>
        </authorList>
    </citation>
    <scope>NUCLEOTIDE SEQUENCE [LARGE SCALE GENOMIC DNA]</scope>
    <source>
        <strain evidence="1 4">NBRC 100334</strain>
    </source>
</reference>
<dbReference type="EMBL" id="FNAJ01000010">
    <property type="protein sequence ID" value="SDE69512.1"/>
    <property type="molecule type" value="Genomic_DNA"/>
</dbReference>
<dbReference type="EMBL" id="BJVY01000043">
    <property type="protein sequence ID" value="GEL74116.1"/>
    <property type="molecule type" value="Genomic_DNA"/>
</dbReference>
<organism evidence="1 4">
    <name type="scientific">Myxococcus virescens</name>
    <dbReference type="NCBI Taxonomy" id="83456"/>
    <lineage>
        <taxon>Bacteria</taxon>
        <taxon>Pseudomonadati</taxon>
        <taxon>Myxococcota</taxon>
        <taxon>Myxococcia</taxon>
        <taxon>Myxococcales</taxon>
        <taxon>Cystobacterineae</taxon>
        <taxon>Myxococcaceae</taxon>
        <taxon>Myxococcus</taxon>
    </lineage>
</organism>
<name>A0A511HKL8_9BACT</name>
<evidence type="ECO:0000313" key="2">
    <source>
        <dbReference type="EMBL" id="SDE69512.1"/>
    </source>
</evidence>
<dbReference type="RefSeq" id="WP_090492132.1">
    <property type="nucleotide sequence ID" value="NZ_BJVY01000043.1"/>
</dbReference>
<dbReference type="Proteomes" id="UP000198717">
    <property type="component" value="Unassembled WGS sequence"/>
</dbReference>
<proteinExistence type="predicted"/>
<protein>
    <submittedName>
        <fullName evidence="1">Uncharacterized protein</fullName>
    </submittedName>
</protein>
<dbReference type="Proteomes" id="UP000321224">
    <property type="component" value="Unassembled WGS sequence"/>
</dbReference>
<evidence type="ECO:0000313" key="4">
    <source>
        <dbReference type="Proteomes" id="UP000321224"/>
    </source>
</evidence>
<evidence type="ECO:0000313" key="1">
    <source>
        <dbReference type="EMBL" id="GEL74116.1"/>
    </source>
</evidence>
<dbReference type="AlphaFoldDB" id="A0A511HKL8"/>
<evidence type="ECO:0000313" key="3">
    <source>
        <dbReference type="Proteomes" id="UP000198717"/>
    </source>
</evidence>
<reference evidence="2 3" key="1">
    <citation type="submission" date="2016-10" db="EMBL/GenBank/DDBJ databases">
        <authorList>
            <person name="Varghese N."/>
            <person name="Submissions S."/>
        </authorList>
    </citation>
    <scope>NUCLEOTIDE SEQUENCE [LARGE SCALE GENOMIC DNA]</scope>
    <source>
        <strain evidence="2 3">DSM 2260</strain>
    </source>
</reference>
<accession>A0A511HKL8</accession>
<keyword evidence="3" id="KW-1185">Reference proteome</keyword>